<keyword evidence="2" id="KW-0456">Lyase</keyword>
<dbReference type="Gene3D" id="2.30.130.110">
    <property type="match status" value="1"/>
</dbReference>
<evidence type="ECO:0000313" key="5">
    <source>
        <dbReference type="Proteomes" id="UP000477386"/>
    </source>
</evidence>
<dbReference type="PANTHER" id="PTHR30536:SF5">
    <property type="entry name" value="ALTRONATE DEHYDRATASE"/>
    <property type="match status" value="1"/>
</dbReference>
<name>A0A6M0ILZ0_9BACT</name>
<dbReference type="InterPro" id="IPR048332">
    <property type="entry name" value="GD_AH_C"/>
</dbReference>
<accession>A0A6M0ILZ0</accession>
<evidence type="ECO:0000256" key="1">
    <source>
        <dbReference type="ARBA" id="ARBA00010986"/>
    </source>
</evidence>
<evidence type="ECO:0000259" key="3">
    <source>
        <dbReference type="SMART" id="SM00858"/>
    </source>
</evidence>
<sequence length="553" mass="59209">MKQTVLKIHPDDSVLVALIDLEPGDRVYYDEATLLVTEAIPAKHKLAIHDLASGDAITMYGVLVGQAKQLIPAGGRLTTFNVIHATNRFDVHRSTYSWTPPAVDQWQHRSFMGYHRSDGRVGTANYWLVVPLVFCENRNIEVLQTALIDDLGYGRHRSYQHQTRELMAMVQAGRTVEDVLRADLEPTEQSSDSRRPLRLFPNVDGVKFLTHEGGCGGTRQDAQALCGLLAGYITHPNVAGATVLSLGCQNAQVGLLQDAIGERDPHFDKPLFVLEQQTIGTEESLISQALRQTFAGLMQANACVRQPAPLSKLTIGLECGGSDGFSGISANPALGHASDLLVALGGTVILAEFPELCGVEQELCDRSVDAETAGRFRDLMTTYAQRAREAGSGFDMNPSPGNIRDGLITDAMKSAGASKKGGTSPVVAVLDYPELVTKPGLNLLCTPGNDVESTTAEVASGATVVLFTTGLGTPTGNPIAPVVKIASNTTLANRMPDIIDINTGTIIDGDETIQQAGERLLEQIIGVASGIIDVAAVRHGQDDFIPWKRGVSL</sequence>
<dbReference type="RefSeq" id="WP_164038770.1">
    <property type="nucleotide sequence ID" value="NZ_JAAGNZ010000001.1"/>
</dbReference>
<dbReference type="InterPro" id="IPR052172">
    <property type="entry name" value="UxaA_altronate/galactarate_dh"/>
</dbReference>
<dbReference type="GO" id="GO:0016829">
    <property type="term" value="F:lyase activity"/>
    <property type="evidence" value="ECO:0007669"/>
    <property type="project" value="UniProtKB-KW"/>
</dbReference>
<dbReference type="Pfam" id="PF20629">
    <property type="entry name" value="GD_AH_C"/>
    <property type="match status" value="1"/>
</dbReference>
<dbReference type="InterPro" id="IPR007392">
    <property type="entry name" value="GD_AH_second"/>
</dbReference>
<reference evidence="4 5" key="1">
    <citation type="submission" date="2020-02" db="EMBL/GenBank/DDBJ databases">
        <title>Draft genome sequence of two Spirosoma agri KCTC 52727 and Spirosoma terrae KCTC 52035.</title>
        <authorList>
            <person name="Rojas J."/>
            <person name="Ambika Manirajan B."/>
            <person name="Ratering S."/>
            <person name="Suarez C."/>
            <person name="Schnell S."/>
        </authorList>
    </citation>
    <scope>NUCLEOTIDE SEQUENCE [LARGE SCALE GENOMIC DNA]</scope>
    <source>
        <strain evidence="4 5">KCTC 52727</strain>
    </source>
</reference>
<evidence type="ECO:0000256" key="2">
    <source>
        <dbReference type="ARBA" id="ARBA00023239"/>
    </source>
</evidence>
<dbReference type="AlphaFoldDB" id="A0A6M0ILZ0"/>
<dbReference type="InterPro" id="IPR044144">
    <property type="entry name" value="SAF_UxaA/GarD"/>
</dbReference>
<feature type="domain" description="SAF" evidence="3">
    <location>
        <begin position="12"/>
        <end position="83"/>
    </location>
</feature>
<dbReference type="PANTHER" id="PTHR30536">
    <property type="entry name" value="ALTRONATE/GALACTARATE DEHYDRATASE"/>
    <property type="match status" value="1"/>
</dbReference>
<dbReference type="EMBL" id="JAAGNZ010000001">
    <property type="protein sequence ID" value="NEU67893.1"/>
    <property type="molecule type" value="Genomic_DNA"/>
</dbReference>
<comment type="caution">
    <text evidence="4">The sequence shown here is derived from an EMBL/GenBank/DDBJ whole genome shotgun (WGS) entry which is preliminary data.</text>
</comment>
<proteinExistence type="inferred from homology"/>
<comment type="similarity">
    <text evidence="1">Belongs to the UxaA family.</text>
</comment>
<gene>
    <name evidence="4" type="ORF">GK091_13460</name>
</gene>
<dbReference type="Pfam" id="PF04295">
    <property type="entry name" value="GD_AH_second"/>
    <property type="match status" value="1"/>
</dbReference>
<evidence type="ECO:0000313" key="4">
    <source>
        <dbReference type="EMBL" id="NEU67893.1"/>
    </source>
</evidence>
<keyword evidence="5" id="KW-1185">Reference proteome</keyword>
<dbReference type="GO" id="GO:0019698">
    <property type="term" value="P:D-galacturonate catabolic process"/>
    <property type="evidence" value="ECO:0007669"/>
    <property type="project" value="TreeGrafter"/>
</dbReference>
<dbReference type="InterPro" id="IPR013974">
    <property type="entry name" value="SAF"/>
</dbReference>
<protein>
    <submittedName>
        <fullName evidence="4">Altronate dehydratase</fullName>
    </submittedName>
</protein>
<dbReference type="SMART" id="SM00858">
    <property type="entry name" value="SAF"/>
    <property type="match status" value="1"/>
</dbReference>
<organism evidence="4 5">
    <name type="scientific">Spirosoma agri</name>
    <dbReference type="NCBI Taxonomy" id="1987381"/>
    <lineage>
        <taxon>Bacteria</taxon>
        <taxon>Pseudomonadati</taxon>
        <taxon>Bacteroidota</taxon>
        <taxon>Cytophagia</taxon>
        <taxon>Cytophagales</taxon>
        <taxon>Cytophagaceae</taxon>
        <taxon>Spirosoma</taxon>
    </lineage>
</organism>
<dbReference type="CDD" id="cd11613">
    <property type="entry name" value="SAF_AH_GD"/>
    <property type="match status" value="1"/>
</dbReference>
<dbReference type="Proteomes" id="UP000477386">
    <property type="component" value="Unassembled WGS sequence"/>
</dbReference>